<dbReference type="EMBL" id="JAAZQD010000001">
    <property type="protein sequence ID" value="NKZ37452.1"/>
    <property type="molecule type" value="Genomic_DNA"/>
</dbReference>
<feature type="signal peptide" evidence="1">
    <location>
        <begin position="1"/>
        <end position="20"/>
    </location>
</feature>
<evidence type="ECO:0000313" key="2">
    <source>
        <dbReference type="EMBL" id="NKZ37452.1"/>
    </source>
</evidence>
<dbReference type="RefSeq" id="WP_168608096.1">
    <property type="nucleotide sequence ID" value="NZ_JAAZQD010000001.1"/>
</dbReference>
<dbReference type="InterPro" id="IPR021307">
    <property type="entry name" value="DUF2884"/>
</dbReference>
<dbReference type="Pfam" id="PF11101">
    <property type="entry name" value="DUF2884"/>
    <property type="match status" value="1"/>
</dbReference>
<keyword evidence="3" id="KW-1185">Reference proteome</keyword>
<feature type="chain" id="PRO_5032470801" evidence="1">
    <location>
        <begin position="21"/>
        <end position="192"/>
    </location>
</feature>
<comment type="caution">
    <text evidence="2">The sequence shown here is derived from an EMBL/GenBank/DDBJ whole genome shotgun (WGS) entry which is preliminary data.</text>
</comment>
<dbReference type="AlphaFoldDB" id="A0A846ZH75"/>
<sequence>MTTPRIFLVASALAATFALAACGRNHHTYINVSHGNIVLQDDQVTIHADDAPDAIVTANGDLRIGGRTIAVDASQRRLLRTYYQDAERVGHQAIEVGKAGADMAGGTIGDVFSNLADGHPDRIDAAVKKRTDALLVHASRICDTLQSMQVTQEAIAAQLDAFRPYTRLKASDAQECRADIAKERSKLAKSGD</sequence>
<gene>
    <name evidence="2" type="ORF">HF690_00615</name>
</gene>
<accession>A0A846ZH75</accession>
<dbReference type="PROSITE" id="PS51257">
    <property type="entry name" value="PROKAR_LIPOPROTEIN"/>
    <property type="match status" value="1"/>
</dbReference>
<keyword evidence="1" id="KW-0732">Signal</keyword>
<reference evidence="2 3" key="1">
    <citation type="journal article" date="2017" name="Int. J. Syst. Evol. Microbiol.">
        <title>Oleiagrimonas citrea sp. nov., a marine bacterium isolated from tidal flat sediment and emended description of the genus Oleiagrimonas Fang et al. 2015 and Oleiagrimonas soli.</title>
        <authorList>
            <person name="Yang S.H."/>
            <person name="Seo H.S."/>
            <person name="Seong C.N."/>
            <person name="Kwon K.K."/>
        </authorList>
    </citation>
    <scope>NUCLEOTIDE SEQUENCE [LARGE SCALE GENOMIC DNA]</scope>
    <source>
        <strain evidence="2 3">MEBiC09124</strain>
    </source>
</reference>
<protein>
    <submittedName>
        <fullName evidence="2">YggN family protein</fullName>
    </submittedName>
</protein>
<evidence type="ECO:0000313" key="3">
    <source>
        <dbReference type="Proteomes" id="UP000541636"/>
    </source>
</evidence>
<evidence type="ECO:0000256" key="1">
    <source>
        <dbReference type="SAM" id="SignalP"/>
    </source>
</evidence>
<name>A0A846ZH75_9GAMM</name>
<dbReference type="Proteomes" id="UP000541636">
    <property type="component" value="Unassembled WGS sequence"/>
</dbReference>
<proteinExistence type="predicted"/>
<organism evidence="2 3">
    <name type="scientific">Oleiagrimonas citrea</name>
    <dbReference type="NCBI Taxonomy" id="1665687"/>
    <lineage>
        <taxon>Bacteria</taxon>
        <taxon>Pseudomonadati</taxon>
        <taxon>Pseudomonadota</taxon>
        <taxon>Gammaproteobacteria</taxon>
        <taxon>Lysobacterales</taxon>
        <taxon>Rhodanobacteraceae</taxon>
        <taxon>Oleiagrimonas</taxon>
    </lineage>
</organism>